<evidence type="ECO:0000256" key="2">
    <source>
        <dbReference type="ARBA" id="ARBA00014286"/>
    </source>
</evidence>
<evidence type="ECO:0000256" key="3">
    <source>
        <dbReference type="SAM" id="Phobius"/>
    </source>
</evidence>
<reference evidence="4" key="1">
    <citation type="submission" date="2015-01" db="EMBL/GenBank/DDBJ databases">
        <authorList>
            <person name="Durling Mikael"/>
        </authorList>
    </citation>
    <scope>NUCLEOTIDE SEQUENCE</scope>
</reference>
<feature type="transmembrane region" description="Helical" evidence="3">
    <location>
        <begin position="21"/>
        <end position="46"/>
    </location>
</feature>
<dbReference type="GO" id="GO:0008081">
    <property type="term" value="F:phosphoric diester hydrolase activity"/>
    <property type="evidence" value="ECO:0007669"/>
    <property type="project" value="InterPro"/>
</dbReference>
<dbReference type="PANTHER" id="PTHR31571">
    <property type="entry name" value="ALTERED INHERITANCE OF MITOCHONDRIA PROTEIN 6"/>
    <property type="match status" value="1"/>
</dbReference>
<organism evidence="4">
    <name type="scientific">Bionectria ochroleuca</name>
    <name type="common">Gliocladium roseum</name>
    <dbReference type="NCBI Taxonomy" id="29856"/>
    <lineage>
        <taxon>Eukaryota</taxon>
        <taxon>Fungi</taxon>
        <taxon>Dikarya</taxon>
        <taxon>Ascomycota</taxon>
        <taxon>Pezizomycotina</taxon>
        <taxon>Sordariomycetes</taxon>
        <taxon>Hypocreomycetidae</taxon>
        <taxon>Hypocreales</taxon>
        <taxon>Bionectriaceae</taxon>
        <taxon>Clonostachys</taxon>
    </lineage>
</organism>
<dbReference type="Gene3D" id="3.20.20.190">
    <property type="entry name" value="Phosphatidylinositol (PI) phosphodiesterase"/>
    <property type="match status" value="1"/>
</dbReference>
<accession>A0A0B7JYS4</accession>
<dbReference type="GO" id="GO:0006629">
    <property type="term" value="P:lipid metabolic process"/>
    <property type="evidence" value="ECO:0007669"/>
    <property type="project" value="InterPro"/>
</dbReference>
<evidence type="ECO:0000313" key="4">
    <source>
        <dbReference type="EMBL" id="CEO47656.1"/>
    </source>
</evidence>
<dbReference type="PROSITE" id="PS50007">
    <property type="entry name" value="PIPLC_X_DOMAIN"/>
    <property type="match status" value="1"/>
</dbReference>
<sequence length="340" mass="37534">MNRNEGILFFNHPIAGSRNSHLGFFVALRLLGSAIICIIFLSALIIKASPLLCPLLCGRETLPDSPPSSPAAILPASCHSHNDYWRERPLFSALEAGCVGVEADVWPYKDELFVAHGLDTIVPNRTLKSMYLNPLLQQLDGTGRSPSSLPATTPRGLYKSRPTQTLVLLVDFKSHPEKTWSLLMRELEPLRRSMLLTSYVSNQKIIRPITVVVTGDIPAYLLNQDESAESRDVFLDAPLSNVQSGLYDAANSHWASMSLAKLVGSVSSSGFSSLQLAKIRSQVRSAHDHGLQVRFWKLPTWPIGLRNKIWASLREEGVDILNTDDLQNAANALREDATSQ</sequence>
<dbReference type="InterPro" id="IPR017946">
    <property type="entry name" value="PLC-like_Pdiesterase_TIM-brl"/>
</dbReference>
<dbReference type="PANTHER" id="PTHR31571:SF1">
    <property type="entry name" value="ALTERED INHERITANCE OF MITOCHONDRIA PROTEIN 6"/>
    <property type="match status" value="1"/>
</dbReference>
<proteinExistence type="inferred from homology"/>
<comment type="similarity">
    <text evidence="1">Belongs to the AIM6 family.</text>
</comment>
<dbReference type="InterPro" id="IPR051236">
    <property type="entry name" value="HAT_RTT109-like"/>
</dbReference>
<dbReference type="EMBL" id="CDPU01000008">
    <property type="protein sequence ID" value="CEO47656.1"/>
    <property type="molecule type" value="Genomic_DNA"/>
</dbReference>
<keyword evidence="3" id="KW-1133">Transmembrane helix</keyword>
<gene>
    <name evidence="4" type="ORF">BN869_000003711_1</name>
</gene>
<name>A0A0B7JYS4_BIOOC</name>
<keyword evidence="3" id="KW-0472">Membrane</keyword>
<evidence type="ECO:0000256" key="1">
    <source>
        <dbReference type="ARBA" id="ARBA00008858"/>
    </source>
</evidence>
<dbReference type="AlphaFoldDB" id="A0A0B7JYS4"/>
<dbReference type="SUPFAM" id="SSF51695">
    <property type="entry name" value="PLC-like phosphodiesterases"/>
    <property type="match status" value="1"/>
</dbReference>
<keyword evidence="3" id="KW-0812">Transmembrane</keyword>
<protein>
    <recommendedName>
        <fullName evidence="2">Altered inheritance of mitochondria protein 6</fullName>
    </recommendedName>
</protein>